<dbReference type="Proteomes" id="UP001295462">
    <property type="component" value="Unassembled WGS sequence"/>
</dbReference>
<dbReference type="RefSeq" id="WP_104046668.1">
    <property type="nucleotide sequence ID" value="NZ_CAKMTZ010000080.1"/>
</dbReference>
<keyword evidence="3" id="KW-0472">Membrane</keyword>
<comment type="caution">
    <text evidence="5">The sequence shown here is derived from an EMBL/GenBank/DDBJ whole genome shotgun (WGS) entry which is preliminary data.</text>
</comment>
<dbReference type="Gene3D" id="1.10.10.10">
    <property type="entry name" value="Winged helix-like DNA-binding domain superfamily/Winged helix DNA-binding domain"/>
    <property type="match status" value="1"/>
</dbReference>
<dbReference type="PROSITE" id="PS51755">
    <property type="entry name" value="OMPR_PHOB"/>
    <property type="match status" value="1"/>
</dbReference>
<dbReference type="GO" id="GO:0003677">
    <property type="term" value="F:DNA binding"/>
    <property type="evidence" value="ECO:0007669"/>
    <property type="project" value="UniProtKB-UniRule"/>
</dbReference>
<feature type="DNA-binding region" description="OmpR/PhoB-type" evidence="2">
    <location>
        <begin position="2"/>
        <end position="98"/>
    </location>
</feature>
<name>A0AAU9QQG5_9VIBR</name>
<keyword evidence="3" id="KW-0812">Transmembrane</keyword>
<keyword evidence="1 2" id="KW-0238">DNA-binding</keyword>
<dbReference type="EMBL" id="CAKMUD010000080">
    <property type="protein sequence ID" value="CAH1593709.1"/>
    <property type="molecule type" value="Genomic_DNA"/>
</dbReference>
<reference evidence="5" key="1">
    <citation type="submission" date="2022-01" db="EMBL/GenBank/DDBJ databases">
        <authorList>
            <person name="Lagorce A."/>
        </authorList>
    </citation>
    <scope>NUCLEOTIDE SEQUENCE</scope>
    <source>
        <strain evidence="5">Th15_F1_A12</strain>
    </source>
</reference>
<organism evidence="5 6">
    <name type="scientific">Vibrio jasicida</name>
    <dbReference type="NCBI Taxonomy" id="766224"/>
    <lineage>
        <taxon>Bacteria</taxon>
        <taxon>Pseudomonadati</taxon>
        <taxon>Pseudomonadota</taxon>
        <taxon>Gammaproteobacteria</taxon>
        <taxon>Vibrionales</taxon>
        <taxon>Vibrionaceae</taxon>
        <taxon>Vibrio</taxon>
    </lineage>
</organism>
<protein>
    <submittedName>
        <fullName evidence="5">Transcriptional regulator</fullName>
    </submittedName>
</protein>
<evidence type="ECO:0000256" key="2">
    <source>
        <dbReference type="PROSITE-ProRule" id="PRU01091"/>
    </source>
</evidence>
<gene>
    <name evidence="5" type="ORF">THF1A12_270046</name>
</gene>
<evidence type="ECO:0000256" key="1">
    <source>
        <dbReference type="ARBA" id="ARBA00023125"/>
    </source>
</evidence>
<feature type="transmembrane region" description="Helical" evidence="3">
    <location>
        <begin position="118"/>
        <end position="138"/>
    </location>
</feature>
<dbReference type="InterPro" id="IPR016032">
    <property type="entry name" value="Sig_transdc_resp-reg_C-effctor"/>
</dbReference>
<keyword evidence="3" id="KW-1133">Transmembrane helix</keyword>
<accession>A0AAU9QQG5</accession>
<evidence type="ECO:0000313" key="6">
    <source>
        <dbReference type="Proteomes" id="UP001295462"/>
    </source>
</evidence>
<dbReference type="Pfam" id="PF00486">
    <property type="entry name" value="Trans_reg_C"/>
    <property type="match status" value="1"/>
</dbReference>
<dbReference type="AlphaFoldDB" id="A0AAU9QQG5"/>
<evidence type="ECO:0000313" key="5">
    <source>
        <dbReference type="EMBL" id="CAH1593709.1"/>
    </source>
</evidence>
<feature type="domain" description="OmpR/PhoB-type" evidence="4">
    <location>
        <begin position="2"/>
        <end position="98"/>
    </location>
</feature>
<proteinExistence type="predicted"/>
<dbReference type="SUPFAM" id="SSF46894">
    <property type="entry name" value="C-terminal effector domain of the bipartite response regulators"/>
    <property type="match status" value="1"/>
</dbReference>
<dbReference type="InterPro" id="IPR036388">
    <property type="entry name" value="WH-like_DNA-bd_sf"/>
</dbReference>
<dbReference type="GO" id="GO:0000160">
    <property type="term" value="P:phosphorelay signal transduction system"/>
    <property type="evidence" value="ECO:0007669"/>
    <property type="project" value="InterPro"/>
</dbReference>
<sequence>MSKQYTCDDLVFDIEKMSVRTDRLERSLNYNECLLFKAFLDNASQVLDKETLKQAGWPDTIVTDSSLQKSVQKLRLAIAISDCVELRTIAGVGYMLYCSCAGANESTSTRRAFNSLTLAKALLASVSLVLIVLSFFNFSRVTNTHLVSYRHDGYEIMELNHHRILKPKGMVLPLKIESLIEHSKCDCFYSVAQTEGLYTLSVYDNVHRRSENYLFEVETLPKVIKELG</sequence>
<dbReference type="InterPro" id="IPR001867">
    <property type="entry name" value="OmpR/PhoB-type_DNA-bd"/>
</dbReference>
<dbReference type="GO" id="GO:0006355">
    <property type="term" value="P:regulation of DNA-templated transcription"/>
    <property type="evidence" value="ECO:0007669"/>
    <property type="project" value="InterPro"/>
</dbReference>
<evidence type="ECO:0000256" key="3">
    <source>
        <dbReference type="SAM" id="Phobius"/>
    </source>
</evidence>
<evidence type="ECO:0000259" key="4">
    <source>
        <dbReference type="PROSITE" id="PS51755"/>
    </source>
</evidence>